<dbReference type="InterPro" id="IPR001202">
    <property type="entry name" value="WW_dom"/>
</dbReference>
<feature type="repeat" description="ANK" evidence="1">
    <location>
        <begin position="846"/>
        <end position="878"/>
    </location>
</feature>
<sequence>MATEALGKWQVQTDDYGNLYFYNGLTGESVWELPDEEDQVEVDTRNQVQDLDKTENPREHLSVFTIAVGVAEVVVKLVESIEENAEKANKSKVRRKFVSPAAEKRFLKNAANTEKKKKHLHDRNPGSSTVAQEEGQQRRGVGSLFTAEESRKWQQERELEREAKRRAIRRARRQHQAKVESLQRHQQMLILFRSDLMKYLLGKILCSTELQRQRILLLTTPQMLAEMMERKREMQKAVEPEIAEKMVAEERHTKQKYEKNLQRVFEAIDEAGTGKLHLLQILFGVFSKDRKPQKYAAKVRGLAELLGSTELQRFLIEFVSQSSRGNAGGPQLITVAEFREFVTIIEEVLDHYAGVKAAVEDAENDIEATLSTAASSTAVRLIEHCVNPSGSLARLDFQRCLSFTPPQKMVLAVTDKATIPCRTEKMADYSFEQATIMQKSLRSPFVAEVATVDKHTFQLFSELGLLVECWPVLFVVSEYFDRGCWLDHYRKSFIEESKAGVRYAAVEQHLRSIFRQVASGLASMHSLGLLHLNVNLGNIYVATNSDDGSIHVRLGGLLSWKHDFDVDNLKASNMHDCFNYNYAPPEIVKELPITPKSDSWMLGCALCEALFMWQRQQLILSSPNQSARPTPMLIFHCKTIGELLQKLPIATSAGLRSLIRMLLQPNPAQRPQMNQISHFRGGTRLVMSTDPAQTLTLKELFQAAQQDDFEAAEASAGSGQKAIEAIVEAKTSNSLLHYACDNGNLDACKYLLMCDGMANAFLNEINAFGHTPLFYAASSGNLSLVKWLISNGADIDTDYSDRSGVVPRDGDLGIFTPLQIACFKGHDGIANFLVECNAELSGTRRNGKTPLHFASAENHPAIVKLLLEAGADVHACDGEGKTPADVANRAVLPLLLPEEYGAQHDEDKELESGSAGDNGDDDEFEGDDKTKRGMESVRNAFGAEIARSFRSKTWKTRVVAITDASMCFQNVFKGKNLVKLFDGACFMMETALQDAVTQVASSCCTSLLKVAFNAAMSEKDFHTSKFHEDRPAIHRIASALLVRGAGSNEKDSSEAVSSLLFLICKSVDITRYLTSQISHVMISSSAASGAGPPASITNVSWRHQLVAIKILNAIANQYRMDEKASGLSFANAMKISMLALENSSVHVRTASIDLLVQCLVIRCEESDMKGTTDAIYEHTKRDGGVGNGNAAAFDVPTAALSPRSKASQREDDLPYAEPLQGPNKELAVDMLPCFGEKATRCLFSNAWAPRVEALSYVQYLVETRQLSFESQDTSAVGSQRTVVSAVQTTLMQALQDRVNSVFEAGVSLLMEVSIAFDSAVASPADVAVMHDLVRPLIPRLLVKLGDSKNRLHLALQVCEHKDQNVRLMSLQIVADTMQVARSAATPFLDALARSSRQKLISKLVERGVMESDMLMDEVDDFEIPSESARPGTSGGIRPPTASGSSTKHRPALANASLSATAPSSNSQPSSASQSQPVQLPYGTALTAEQKELFTNIIRGFGEELVRCLLDKAWAQREAAIREVERQVMCCVSGRVASDTALPKTLEALGMLAQVLEIGLNDTVARVFQCALRLFQVIATDFLPLVASEHQYVDEILENVVGLVLQKLGDTKQRLRQDCFTLLHSMASLSHMGHARMCKMLAEKYQQLASSSNAVAASPLVIGELLRLFTMLVREAPAGNDHKQPDLSLILAIVRPALENKHVDVRNAAITTYVTIYEATNGGTTNSYGTVDLNSFLAELKPSMRETITRNVVQITKALPTSSLGRENDDSSRPEIDSGRKLQRPLGVDAHKLGQICSAETTELLTSPSSSTAQRCLGVDKLVDHLLSSTPDPKFKGAWETCCLLVKQLMLETTPADYAIPWGEWGVHLVLGSTIRSVVQQSANESVRVRSQVRDVLRLVAGKSAIGKNAVCNAILSAPEQSDMSGSAGESVSARKVAFTKLRWQLSLRLELLYEFLVVTDSSNARRRSSSRASKPASSAEPLGLVNVVPFLGSCVTHPSPVVRSASAKIMRFLRSTSEEELAAFLQASCSPALQRRLQTLMTQAACDEDEEGNNADHFDADRTTCVRGSRASHEKQMMVDVFPPPNSAPGKSRRDAAAEADDDSMNDGNYLESRSSQNQSRPKQPIWLEQQPGTSGSSRKAPTDMFGALSFDDGEPEGPSMGVMVGGGAAGLVKARRKSGLRGNSSNNDDLNERTGYGVY</sequence>
<dbReference type="Gene3D" id="1.10.510.10">
    <property type="entry name" value="Transferase(Phosphotransferase) domain 1"/>
    <property type="match status" value="1"/>
</dbReference>
<dbReference type="InterPro" id="IPR034085">
    <property type="entry name" value="TOG"/>
</dbReference>
<evidence type="ECO:0008006" key="7">
    <source>
        <dbReference type="Google" id="ProtNLM"/>
    </source>
</evidence>
<dbReference type="PROSITE" id="PS50297">
    <property type="entry name" value="ANK_REP_REGION"/>
    <property type="match status" value="2"/>
</dbReference>
<dbReference type="SMART" id="SM00220">
    <property type="entry name" value="S_TKc"/>
    <property type="match status" value="1"/>
</dbReference>
<dbReference type="SUPFAM" id="SSF48371">
    <property type="entry name" value="ARM repeat"/>
    <property type="match status" value="1"/>
</dbReference>
<dbReference type="eggNOG" id="KOG4177">
    <property type="taxonomic scope" value="Eukaryota"/>
</dbReference>
<dbReference type="Pfam" id="PF21040">
    <property type="entry name" value="CEP104-like_TOG"/>
    <property type="match status" value="3"/>
</dbReference>
<dbReference type="SMART" id="SM00248">
    <property type="entry name" value="ANK"/>
    <property type="match status" value="5"/>
</dbReference>
<feature type="region of interest" description="Disordered" evidence="2">
    <location>
        <begin position="1423"/>
        <end position="1477"/>
    </location>
</feature>
<dbReference type="Proteomes" id="UP000005238">
    <property type="component" value="Unassembled WGS sequence"/>
</dbReference>
<feature type="compositionally biased region" description="Low complexity" evidence="2">
    <location>
        <begin position="1458"/>
        <end position="1476"/>
    </location>
</feature>
<feature type="compositionally biased region" description="Polar residues" evidence="2">
    <location>
        <begin position="2131"/>
        <end position="2140"/>
    </location>
</feature>
<dbReference type="InParanoid" id="H3HB46"/>
<dbReference type="PROSITE" id="PS50020">
    <property type="entry name" value="WW_DOMAIN_2"/>
    <property type="match status" value="1"/>
</dbReference>
<dbReference type="STRING" id="164328.H3HB46"/>
<feature type="region of interest" description="Disordered" evidence="2">
    <location>
        <begin position="2067"/>
        <end position="2200"/>
    </location>
</feature>
<dbReference type="GO" id="GO:0004672">
    <property type="term" value="F:protein kinase activity"/>
    <property type="evidence" value="ECO:0007669"/>
    <property type="project" value="InterPro"/>
</dbReference>
<dbReference type="VEuPathDB" id="FungiDB:KRP22_13557"/>
<dbReference type="PRINTS" id="PR01415">
    <property type="entry name" value="ANKYRIN"/>
</dbReference>
<feature type="region of interest" description="Disordered" evidence="2">
    <location>
        <begin position="1758"/>
        <end position="1783"/>
    </location>
</feature>
<keyword evidence="6" id="KW-1185">Reference proteome</keyword>
<dbReference type="EMBL" id="DS566002">
    <property type="status" value="NOT_ANNOTATED_CDS"/>
    <property type="molecule type" value="Genomic_DNA"/>
</dbReference>
<dbReference type="eggNOG" id="KOG0575">
    <property type="taxonomic scope" value="Eukaryota"/>
</dbReference>
<feature type="compositionally biased region" description="Basic and acidic residues" evidence="2">
    <location>
        <begin position="1765"/>
        <end position="1779"/>
    </location>
</feature>
<dbReference type="Gene3D" id="1.25.10.10">
    <property type="entry name" value="Leucine-rich Repeat Variant"/>
    <property type="match status" value="3"/>
</dbReference>
<evidence type="ECO:0000313" key="6">
    <source>
        <dbReference type="Proteomes" id="UP000005238"/>
    </source>
</evidence>
<dbReference type="Pfam" id="PF00069">
    <property type="entry name" value="Pkinase"/>
    <property type="match status" value="1"/>
</dbReference>
<dbReference type="VEuPathDB" id="FungiDB:KRP23_10753"/>
<dbReference type="PANTHER" id="PTHR13371">
    <property type="entry name" value="GLYCINE-, GLUTAMATE-, THIENYLCYCLOHEXYLPIPERIDINE-BINDING PROTEIN"/>
    <property type="match status" value="1"/>
</dbReference>
<dbReference type="Gene3D" id="2.20.70.10">
    <property type="match status" value="1"/>
</dbReference>
<organism evidence="5 6">
    <name type="scientific">Phytophthora ramorum</name>
    <name type="common">Sudden oak death agent</name>
    <dbReference type="NCBI Taxonomy" id="164328"/>
    <lineage>
        <taxon>Eukaryota</taxon>
        <taxon>Sar</taxon>
        <taxon>Stramenopiles</taxon>
        <taxon>Oomycota</taxon>
        <taxon>Peronosporomycetes</taxon>
        <taxon>Peronosporales</taxon>
        <taxon>Peronosporaceae</taxon>
        <taxon>Phytophthora</taxon>
    </lineage>
</organism>
<dbReference type="VEuPathDB" id="FungiDB:KRP23_10754"/>
<feature type="repeat" description="ANK" evidence="1">
    <location>
        <begin position="768"/>
        <end position="800"/>
    </location>
</feature>
<dbReference type="SUPFAM" id="SSF56112">
    <property type="entry name" value="Protein kinase-like (PK-like)"/>
    <property type="match status" value="1"/>
</dbReference>
<dbReference type="InterPro" id="IPR036020">
    <property type="entry name" value="WW_dom_sf"/>
</dbReference>
<dbReference type="VEuPathDB" id="FungiDB:KRP22_13556"/>
<dbReference type="InterPro" id="IPR002110">
    <property type="entry name" value="Ankyrin_rpt"/>
</dbReference>
<evidence type="ECO:0000313" key="5">
    <source>
        <dbReference type="EnsemblProtists" id="Phyra93715"/>
    </source>
</evidence>
<keyword evidence="1" id="KW-0040">ANK repeat</keyword>
<evidence type="ECO:0000259" key="4">
    <source>
        <dbReference type="PROSITE" id="PS50020"/>
    </source>
</evidence>
<dbReference type="InterPro" id="IPR011009">
    <property type="entry name" value="Kinase-like_dom_sf"/>
</dbReference>
<dbReference type="SUPFAM" id="SSF48403">
    <property type="entry name" value="Ankyrin repeat"/>
    <property type="match status" value="1"/>
</dbReference>
<dbReference type="EnsemblProtists" id="Phyra93715">
    <property type="protein sequence ID" value="Phyra93715"/>
    <property type="gene ID" value="Phyra93715"/>
</dbReference>
<feature type="region of interest" description="Disordered" evidence="2">
    <location>
        <begin position="108"/>
        <end position="147"/>
    </location>
</feature>
<dbReference type="OMA" id="PWGEWGV"/>
<evidence type="ECO:0000259" key="3">
    <source>
        <dbReference type="PROSITE" id="PS50011"/>
    </source>
</evidence>
<name>H3HB46_PHYRM</name>
<accession>H3HB46</accession>
<evidence type="ECO:0000256" key="2">
    <source>
        <dbReference type="SAM" id="MobiDB-lite"/>
    </source>
</evidence>
<dbReference type="InterPro" id="IPR036770">
    <property type="entry name" value="Ankyrin_rpt-contain_sf"/>
</dbReference>
<dbReference type="PROSITE" id="PS50011">
    <property type="entry name" value="PROTEIN_KINASE_DOM"/>
    <property type="match status" value="1"/>
</dbReference>
<protein>
    <recommendedName>
        <fullName evidence="7">AGC/PKC protein kinase</fullName>
    </recommendedName>
</protein>
<dbReference type="InterPro" id="IPR052607">
    <property type="entry name" value="CEP104-like"/>
</dbReference>
<dbReference type="PANTHER" id="PTHR13371:SF0">
    <property type="entry name" value="CENTROSOMAL PROTEIN OF 104 KDA"/>
    <property type="match status" value="1"/>
</dbReference>
<dbReference type="SMART" id="SM01349">
    <property type="entry name" value="TOG"/>
    <property type="match status" value="1"/>
</dbReference>
<reference evidence="5" key="2">
    <citation type="submission" date="2015-06" db="UniProtKB">
        <authorList>
            <consortium name="EnsemblProtists"/>
        </authorList>
    </citation>
    <scope>IDENTIFICATION</scope>
    <source>
        <strain evidence="5">Pr102</strain>
    </source>
</reference>
<dbReference type="CDD" id="cd00201">
    <property type="entry name" value="WW"/>
    <property type="match status" value="1"/>
</dbReference>
<dbReference type="GO" id="GO:0005524">
    <property type="term" value="F:ATP binding"/>
    <property type="evidence" value="ECO:0007669"/>
    <property type="project" value="InterPro"/>
</dbReference>
<dbReference type="SUPFAM" id="SSF51045">
    <property type="entry name" value="WW domain"/>
    <property type="match status" value="1"/>
</dbReference>
<dbReference type="Pfam" id="PF12796">
    <property type="entry name" value="Ank_2"/>
    <property type="match status" value="2"/>
</dbReference>
<feature type="domain" description="WW" evidence="4">
    <location>
        <begin position="9"/>
        <end position="36"/>
    </location>
</feature>
<proteinExistence type="predicted"/>
<dbReference type="PROSITE" id="PS50088">
    <property type="entry name" value="ANK_REPEAT"/>
    <property type="match status" value="2"/>
</dbReference>
<reference evidence="6" key="1">
    <citation type="journal article" date="2006" name="Science">
        <title>Phytophthora genome sequences uncover evolutionary origins and mechanisms of pathogenesis.</title>
        <authorList>
            <person name="Tyler B.M."/>
            <person name="Tripathy S."/>
            <person name="Zhang X."/>
            <person name="Dehal P."/>
            <person name="Jiang R.H."/>
            <person name="Aerts A."/>
            <person name="Arredondo F.D."/>
            <person name="Baxter L."/>
            <person name="Bensasson D."/>
            <person name="Beynon J.L."/>
            <person name="Chapman J."/>
            <person name="Damasceno C.M."/>
            <person name="Dorrance A.E."/>
            <person name="Dou D."/>
            <person name="Dickerman A.W."/>
            <person name="Dubchak I.L."/>
            <person name="Garbelotto M."/>
            <person name="Gijzen M."/>
            <person name="Gordon S.G."/>
            <person name="Govers F."/>
            <person name="Grunwald N.J."/>
            <person name="Huang W."/>
            <person name="Ivors K.L."/>
            <person name="Jones R.W."/>
            <person name="Kamoun S."/>
            <person name="Krampis K."/>
            <person name="Lamour K.H."/>
            <person name="Lee M.K."/>
            <person name="McDonald W.H."/>
            <person name="Medina M."/>
            <person name="Meijer H.J."/>
            <person name="Nordberg E.K."/>
            <person name="Maclean D.J."/>
            <person name="Ospina-Giraldo M.D."/>
            <person name="Morris P.F."/>
            <person name="Phuntumart V."/>
            <person name="Putnam N.H."/>
            <person name="Rash S."/>
            <person name="Rose J.K."/>
            <person name="Sakihama Y."/>
            <person name="Salamov A.A."/>
            <person name="Savidor A."/>
            <person name="Scheuring C.F."/>
            <person name="Smith B.M."/>
            <person name="Sobral B.W."/>
            <person name="Terry A."/>
            <person name="Torto-Alalibo T.A."/>
            <person name="Win J."/>
            <person name="Xu Z."/>
            <person name="Zhang H."/>
            <person name="Grigoriev I.V."/>
            <person name="Rokhsar D.S."/>
            <person name="Boore J.L."/>
        </authorList>
    </citation>
    <scope>NUCLEOTIDE SEQUENCE [LARGE SCALE GENOMIC DNA]</scope>
    <source>
        <strain evidence="6">Pr102</strain>
    </source>
</reference>
<dbReference type="HOGENOM" id="CLU_228196_0_0_1"/>
<feature type="region of interest" description="Disordered" evidence="2">
    <location>
        <begin position="905"/>
        <end position="933"/>
    </location>
</feature>
<dbReference type="InterPro" id="IPR016024">
    <property type="entry name" value="ARM-type_fold"/>
</dbReference>
<feature type="compositionally biased region" description="Polar residues" evidence="2">
    <location>
        <begin position="2112"/>
        <end position="2122"/>
    </location>
</feature>
<dbReference type="Gene3D" id="1.25.40.20">
    <property type="entry name" value="Ankyrin repeat-containing domain"/>
    <property type="match status" value="2"/>
</dbReference>
<feature type="domain" description="Protein kinase" evidence="3">
    <location>
        <begin position="345"/>
        <end position="686"/>
    </location>
</feature>
<evidence type="ECO:0000256" key="1">
    <source>
        <dbReference type="PROSITE-ProRule" id="PRU00023"/>
    </source>
</evidence>
<dbReference type="InterPro" id="IPR000719">
    <property type="entry name" value="Prot_kinase_dom"/>
</dbReference>
<dbReference type="InterPro" id="IPR011989">
    <property type="entry name" value="ARM-like"/>
</dbReference>